<keyword evidence="2 6" id="KW-0732">Signal</keyword>
<keyword evidence="3" id="KW-0378">Hydrolase</keyword>
<evidence type="ECO:0000313" key="8">
    <source>
        <dbReference type="Ensembl" id="ENSXETP00000077802"/>
    </source>
</evidence>
<keyword evidence="4" id="KW-1015">Disulfide bond</keyword>
<dbReference type="InterPro" id="IPR043504">
    <property type="entry name" value="Peptidase_S1_PA_chymotrypsin"/>
</dbReference>
<dbReference type="PROSITE" id="PS00134">
    <property type="entry name" value="TRYPSIN_HIS"/>
    <property type="match status" value="1"/>
</dbReference>
<dbReference type="SUPFAM" id="SSF50494">
    <property type="entry name" value="Trypsin-like serine proteases"/>
    <property type="match status" value="1"/>
</dbReference>
<sequence>CSLFLQLELGALTSLLTSVFADTTAAPLVCGSPLLPNRIVGGSAATEGAWPWQVSLRYKGIHICGGSVIGTHWILTAAHCFLISQSPSDFEVRLGAYQLSLTSPNEITYKVDRIIVNSQFDSSSHYGDIALIRPTSPITYTPYILPVCLPSTSNSFPEGMECWVTGWGTTAFQVNLPYPQTLQQVMTPLISRTSCDQMYHIGTNVPSSTAIIPSDQICAGYAAGQKDSCQVGLISSIPPIHF</sequence>
<evidence type="ECO:0000256" key="2">
    <source>
        <dbReference type="ARBA" id="ARBA00022729"/>
    </source>
</evidence>
<evidence type="ECO:0000256" key="3">
    <source>
        <dbReference type="ARBA" id="ARBA00022801"/>
    </source>
</evidence>
<name>A0A6I8QWE7_XENTR</name>
<dbReference type="PRINTS" id="PR00722">
    <property type="entry name" value="CHYMOTRYPSIN"/>
</dbReference>
<dbReference type="Ensembl" id="ENSXETT00000089415">
    <property type="protein sequence ID" value="ENSXETP00000077802"/>
    <property type="gene ID" value="ENSXETG00000043280"/>
</dbReference>
<dbReference type="Gene3D" id="2.40.10.10">
    <property type="entry name" value="Trypsin-like serine proteases"/>
    <property type="match status" value="2"/>
</dbReference>
<evidence type="ECO:0000256" key="6">
    <source>
        <dbReference type="SAM" id="SignalP"/>
    </source>
</evidence>
<feature type="signal peptide" evidence="6">
    <location>
        <begin position="1"/>
        <end position="21"/>
    </location>
</feature>
<dbReference type="InterPro" id="IPR001314">
    <property type="entry name" value="Peptidase_S1A"/>
</dbReference>
<dbReference type="FunFam" id="2.40.10.10:FF:000024">
    <property type="entry name" value="Serine protease 53"/>
    <property type="match status" value="1"/>
</dbReference>
<evidence type="ECO:0000256" key="4">
    <source>
        <dbReference type="ARBA" id="ARBA00023157"/>
    </source>
</evidence>
<accession>A0A6I8QWE7</accession>
<dbReference type="InterPro" id="IPR001254">
    <property type="entry name" value="Trypsin_dom"/>
</dbReference>
<dbReference type="GO" id="GO:0006508">
    <property type="term" value="P:proteolysis"/>
    <property type="evidence" value="ECO:0007669"/>
    <property type="project" value="UniProtKB-KW"/>
</dbReference>
<evidence type="ECO:0000256" key="1">
    <source>
        <dbReference type="ARBA" id="ARBA00022670"/>
    </source>
</evidence>
<dbReference type="InterPro" id="IPR009003">
    <property type="entry name" value="Peptidase_S1_PA"/>
</dbReference>
<proteinExistence type="predicted"/>
<dbReference type="Pfam" id="PF00089">
    <property type="entry name" value="Trypsin"/>
    <property type="match status" value="1"/>
</dbReference>
<dbReference type="GeneTree" id="ENSGT00940000154999"/>
<dbReference type="AlphaFoldDB" id="A0A6I8QWE7"/>
<dbReference type="InterPro" id="IPR018114">
    <property type="entry name" value="TRYPSIN_HIS"/>
</dbReference>
<dbReference type="GO" id="GO:0004252">
    <property type="term" value="F:serine-type endopeptidase activity"/>
    <property type="evidence" value="ECO:0007669"/>
    <property type="project" value="InterPro"/>
</dbReference>
<dbReference type="InParanoid" id="A0A6I8QWE7"/>
<evidence type="ECO:0000256" key="5">
    <source>
        <dbReference type="ARBA" id="ARBA00023180"/>
    </source>
</evidence>
<dbReference type="PANTHER" id="PTHR24253">
    <property type="entry name" value="TRANSMEMBRANE PROTEASE SERINE"/>
    <property type="match status" value="1"/>
</dbReference>
<feature type="chain" id="PRO_5030155434" description="Peptidase S1 domain-containing protein" evidence="6">
    <location>
        <begin position="22"/>
        <end position="242"/>
    </location>
</feature>
<feature type="domain" description="Peptidase S1" evidence="7">
    <location>
        <begin position="39"/>
        <end position="230"/>
    </location>
</feature>
<evidence type="ECO:0000259" key="7">
    <source>
        <dbReference type="PROSITE" id="PS50240"/>
    </source>
</evidence>
<dbReference type="PANTHER" id="PTHR24253:SF159">
    <property type="entry name" value="SERINE PROTEASE 42"/>
    <property type="match status" value="1"/>
</dbReference>
<dbReference type="SMART" id="SM00020">
    <property type="entry name" value="Tryp_SPc"/>
    <property type="match status" value="1"/>
</dbReference>
<dbReference type="CDD" id="cd00190">
    <property type="entry name" value="Tryp_SPc"/>
    <property type="match status" value="1"/>
</dbReference>
<keyword evidence="1" id="KW-0645">Protease</keyword>
<reference evidence="8" key="2">
    <citation type="submission" date="2020-05" db="UniProtKB">
        <authorList>
            <consortium name="Ensembl"/>
        </authorList>
    </citation>
    <scope>IDENTIFICATION</scope>
</reference>
<organism evidence="8">
    <name type="scientific">Xenopus tropicalis</name>
    <name type="common">Western clawed frog</name>
    <name type="synonym">Silurana tropicalis</name>
    <dbReference type="NCBI Taxonomy" id="8364"/>
    <lineage>
        <taxon>Eukaryota</taxon>
        <taxon>Metazoa</taxon>
        <taxon>Chordata</taxon>
        <taxon>Craniata</taxon>
        <taxon>Vertebrata</taxon>
        <taxon>Euteleostomi</taxon>
        <taxon>Amphibia</taxon>
        <taxon>Batrachia</taxon>
        <taxon>Anura</taxon>
        <taxon>Pipoidea</taxon>
        <taxon>Pipidae</taxon>
        <taxon>Xenopodinae</taxon>
        <taxon>Xenopus</taxon>
        <taxon>Silurana</taxon>
    </lineage>
</organism>
<keyword evidence="5" id="KW-0325">Glycoprotein</keyword>
<protein>
    <recommendedName>
        <fullName evidence="7">Peptidase S1 domain-containing protein</fullName>
    </recommendedName>
</protein>
<reference evidence="8" key="1">
    <citation type="journal article" date="2010" name="Science">
        <title>The genome of the Western clawed frog Xenopus tropicalis.</title>
        <authorList>
            <person name="Hellsten U."/>
            <person name="Harland R.M."/>
            <person name="Gilchrist M.J."/>
            <person name="Hendrix D."/>
            <person name="Jurka J."/>
            <person name="Kapitonov V."/>
            <person name="Ovcharenko I."/>
            <person name="Putnam N.H."/>
            <person name="Shu S."/>
            <person name="Taher L."/>
            <person name="Blitz I.L."/>
            <person name="Blumberg B."/>
            <person name="Dichmann D.S."/>
            <person name="Dubchak I."/>
            <person name="Amaya E."/>
            <person name="Detter J.C."/>
            <person name="Fletcher R."/>
            <person name="Gerhard D.S."/>
            <person name="Goodstein D."/>
            <person name="Graves T."/>
            <person name="Grigoriev I.V."/>
            <person name="Grimwood J."/>
            <person name="Kawashima T."/>
            <person name="Lindquist E."/>
            <person name="Lucas S.M."/>
            <person name="Mead P.E."/>
            <person name="Mitros T."/>
            <person name="Ogino H."/>
            <person name="Ohta Y."/>
            <person name="Poliakov A.V."/>
            <person name="Pollet N."/>
            <person name="Robert J."/>
            <person name="Salamov A."/>
            <person name="Sater A.K."/>
            <person name="Schmutz J."/>
            <person name="Terry A."/>
            <person name="Vize P.D."/>
            <person name="Warren W.C."/>
            <person name="Wells D."/>
            <person name="Wills A."/>
            <person name="Wilson R.K."/>
            <person name="Zimmerman L.B."/>
            <person name="Zorn A.M."/>
            <person name="Grainger R."/>
            <person name="Grammer T."/>
            <person name="Khokha M.K."/>
            <person name="Richardson P.M."/>
            <person name="Rokhsar D.S."/>
        </authorList>
    </citation>
    <scope>NUCLEOTIDE SEQUENCE [LARGE SCALE GENOMIC DNA]</scope>
    <source>
        <strain evidence="8">Nigerian</strain>
    </source>
</reference>
<dbReference type="PROSITE" id="PS50240">
    <property type="entry name" value="TRYPSIN_DOM"/>
    <property type="match status" value="1"/>
</dbReference>